<reference evidence="2 3" key="1">
    <citation type="journal article" date="2019" name="G3 (Bethesda)">
        <title>Sequencing of a Wild Apple (Malus baccata) Genome Unravels the Differences Between Cultivated and Wild Apple Species Regarding Disease Resistance and Cold Tolerance.</title>
        <authorList>
            <person name="Chen X."/>
        </authorList>
    </citation>
    <scope>NUCLEOTIDE SEQUENCE [LARGE SCALE GENOMIC DNA]</scope>
    <source>
        <strain evidence="3">cv. Shandingzi</strain>
        <tissue evidence="2">Leaves</tissue>
    </source>
</reference>
<gene>
    <name evidence="2" type="ORF">C1H46_007255</name>
</gene>
<evidence type="ECO:0000256" key="1">
    <source>
        <dbReference type="SAM" id="Phobius"/>
    </source>
</evidence>
<keyword evidence="1" id="KW-0472">Membrane</keyword>
<dbReference type="AlphaFoldDB" id="A0A540N825"/>
<keyword evidence="1" id="KW-0812">Transmembrane</keyword>
<dbReference type="Proteomes" id="UP000315295">
    <property type="component" value="Unassembled WGS sequence"/>
</dbReference>
<dbReference type="STRING" id="106549.A0A540N825"/>
<organism evidence="2 3">
    <name type="scientific">Malus baccata</name>
    <name type="common">Siberian crab apple</name>
    <name type="synonym">Pyrus baccata</name>
    <dbReference type="NCBI Taxonomy" id="106549"/>
    <lineage>
        <taxon>Eukaryota</taxon>
        <taxon>Viridiplantae</taxon>
        <taxon>Streptophyta</taxon>
        <taxon>Embryophyta</taxon>
        <taxon>Tracheophyta</taxon>
        <taxon>Spermatophyta</taxon>
        <taxon>Magnoliopsida</taxon>
        <taxon>eudicotyledons</taxon>
        <taxon>Gunneridae</taxon>
        <taxon>Pentapetalae</taxon>
        <taxon>rosids</taxon>
        <taxon>fabids</taxon>
        <taxon>Rosales</taxon>
        <taxon>Rosaceae</taxon>
        <taxon>Amygdaloideae</taxon>
        <taxon>Maleae</taxon>
        <taxon>Malus</taxon>
    </lineage>
</organism>
<proteinExistence type="predicted"/>
<protein>
    <submittedName>
        <fullName evidence="2">Uncharacterized protein</fullName>
    </submittedName>
</protein>
<keyword evidence="1" id="KW-1133">Transmembrane helix</keyword>
<accession>A0A540N825</accession>
<comment type="caution">
    <text evidence="2">The sequence shown here is derived from an EMBL/GenBank/DDBJ whole genome shotgun (WGS) entry which is preliminary data.</text>
</comment>
<evidence type="ECO:0000313" key="3">
    <source>
        <dbReference type="Proteomes" id="UP000315295"/>
    </source>
</evidence>
<feature type="transmembrane region" description="Helical" evidence="1">
    <location>
        <begin position="6"/>
        <end position="33"/>
    </location>
</feature>
<evidence type="ECO:0000313" key="2">
    <source>
        <dbReference type="EMBL" id="TQE07202.1"/>
    </source>
</evidence>
<sequence length="80" mass="8433">MGPHRLSVFIIFLTYVRSVLISALAIGGVVVFVQGAFKVHEDLFLDEQEPSASISFISLLNGVAPHVVVGTSPAVIAARG</sequence>
<name>A0A540N825_MALBA</name>
<keyword evidence="3" id="KW-1185">Reference proteome</keyword>
<dbReference type="EMBL" id="VIEB01000090">
    <property type="protein sequence ID" value="TQE07202.1"/>
    <property type="molecule type" value="Genomic_DNA"/>
</dbReference>